<dbReference type="KEGG" id="aca:ACP_0484"/>
<reference evidence="3 4" key="1">
    <citation type="journal article" date="2009" name="Appl. Environ. Microbiol.">
        <title>Three genomes from the phylum Acidobacteria provide insight into the lifestyles of these microorganisms in soils.</title>
        <authorList>
            <person name="Ward N.L."/>
            <person name="Challacombe J.F."/>
            <person name="Janssen P.H."/>
            <person name="Henrissat B."/>
            <person name="Coutinho P.M."/>
            <person name="Wu M."/>
            <person name="Xie G."/>
            <person name="Haft D.H."/>
            <person name="Sait M."/>
            <person name="Badger J."/>
            <person name="Barabote R.D."/>
            <person name="Bradley B."/>
            <person name="Brettin T.S."/>
            <person name="Brinkac L.M."/>
            <person name="Bruce D."/>
            <person name="Creasy T."/>
            <person name="Daugherty S.C."/>
            <person name="Davidsen T.M."/>
            <person name="DeBoy R.T."/>
            <person name="Detter J.C."/>
            <person name="Dodson R.J."/>
            <person name="Durkin A.S."/>
            <person name="Ganapathy A."/>
            <person name="Gwinn-Giglio M."/>
            <person name="Han C.S."/>
            <person name="Khouri H."/>
            <person name="Kiss H."/>
            <person name="Kothari S.P."/>
            <person name="Madupu R."/>
            <person name="Nelson K.E."/>
            <person name="Nelson W.C."/>
            <person name="Paulsen I."/>
            <person name="Penn K."/>
            <person name="Ren Q."/>
            <person name="Rosovitz M.J."/>
            <person name="Selengut J.D."/>
            <person name="Shrivastava S."/>
            <person name="Sullivan S.A."/>
            <person name="Tapia R."/>
            <person name="Thompson L.S."/>
            <person name="Watkins K.L."/>
            <person name="Yang Q."/>
            <person name="Yu C."/>
            <person name="Zafar N."/>
            <person name="Zhou L."/>
            <person name="Kuske C.R."/>
        </authorList>
    </citation>
    <scope>NUCLEOTIDE SEQUENCE [LARGE SCALE GENOMIC DNA]</scope>
    <source>
        <strain evidence="4">ATCC 51196 / DSM 11244 / BCRC 80197 / JCM 7670 / NBRC 15755 / NCIMB 13165 / 161</strain>
    </source>
</reference>
<dbReference type="EMBL" id="CP001472">
    <property type="protein sequence ID" value="ACO31779.1"/>
    <property type="molecule type" value="Genomic_DNA"/>
</dbReference>
<gene>
    <name evidence="3" type="ordered locus">ACP_0484</name>
</gene>
<dbReference type="AlphaFoldDB" id="C1F0Y4"/>
<dbReference type="InterPro" id="IPR001763">
    <property type="entry name" value="Rhodanese-like_dom"/>
</dbReference>
<dbReference type="STRING" id="240015.ACP_0484"/>
<feature type="domain" description="Rhodanese" evidence="2">
    <location>
        <begin position="48"/>
        <end position="151"/>
    </location>
</feature>
<evidence type="ECO:0000259" key="2">
    <source>
        <dbReference type="PROSITE" id="PS50206"/>
    </source>
</evidence>
<accession>C1F0Y4</accession>
<dbReference type="SUPFAM" id="SSF52821">
    <property type="entry name" value="Rhodanese/Cell cycle control phosphatase"/>
    <property type="match status" value="1"/>
</dbReference>
<evidence type="ECO:0000313" key="4">
    <source>
        <dbReference type="Proteomes" id="UP000002207"/>
    </source>
</evidence>
<evidence type="ECO:0000313" key="3">
    <source>
        <dbReference type="EMBL" id="ACO31779.1"/>
    </source>
</evidence>
<keyword evidence="1" id="KW-0732">Signal</keyword>
<keyword evidence="4" id="KW-1185">Reference proteome</keyword>
<dbReference type="InParanoid" id="C1F0Y4"/>
<protein>
    <recommendedName>
        <fullName evidence="2">Rhodanese domain-containing protein</fullName>
    </recommendedName>
</protein>
<sequence length="155" mass="16686">MRSSMSRLWLAAAAIVCLLSVMSQTARAQAIPGSARLQPAALAAMIHSAHPPMVLQVGSHTLFEEAHIPAAIYAGPASTPEGLQLLRQTVATLDKSTPIIIYCGCCPWTHCPNIRPAFQELHHLGFTHVKALYLAHNFGADWVQAGYPVTHGDTK</sequence>
<name>C1F0Y4_ACIC5</name>
<dbReference type="Pfam" id="PF00581">
    <property type="entry name" value="Rhodanese"/>
    <property type="match status" value="1"/>
</dbReference>
<proteinExistence type="predicted"/>
<feature type="chain" id="PRO_5002907273" description="Rhodanese domain-containing protein" evidence="1">
    <location>
        <begin position="29"/>
        <end position="155"/>
    </location>
</feature>
<feature type="signal peptide" evidence="1">
    <location>
        <begin position="1"/>
        <end position="28"/>
    </location>
</feature>
<dbReference type="eggNOG" id="COG0607">
    <property type="taxonomic scope" value="Bacteria"/>
</dbReference>
<dbReference type="Proteomes" id="UP000002207">
    <property type="component" value="Chromosome"/>
</dbReference>
<dbReference type="Gene3D" id="3.40.250.10">
    <property type="entry name" value="Rhodanese-like domain"/>
    <property type="match status" value="1"/>
</dbReference>
<dbReference type="HOGENOM" id="CLU_148628_0_0_0"/>
<evidence type="ECO:0000256" key="1">
    <source>
        <dbReference type="SAM" id="SignalP"/>
    </source>
</evidence>
<organism evidence="3 4">
    <name type="scientific">Acidobacterium capsulatum (strain ATCC 51196 / DSM 11244 / BCRC 80197 / JCM 7670 / NBRC 15755 / NCIMB 13165 / 161)</name>
    <dbReference type="NCBI Taxonomy" id="240015"/>
    <lineage>
        <taxon>Bacteria</taxon>
        <taxon>Pseudomonadati</taxon>
        <taxon>Acidobacteriota</taxon>
        <taxon>Terriglobia</taxon>
        <taxon>Terriglobales</taxon>
        <taxon>Acidobacteriaceae</taxon>
        <taxon>Acidobacterium</taxon>
    </lineage>
</organism>
<dbReference type="PROSITE" id="PS50206">
    <property type="entry name" value="RHODANESE_3"/>
    <property type="match status" value="1"/>
</dbReference>
<dbReference type="InterPro" id="IPR036873">
    <property type="entry name" value="Rhodanese-like_dom_sf"/>
</dbReference>